<evidence type="ECO:0000313" key="2">
    <source>
        <dbReference type="Proteomes" id="UP001291687"/>
    </source>
</evidence>
<name>A0ABU5NDG0_9RICK</name>
<sequence>MHKIIFIFKNNIADILTTFMVLTLIVIIALASASAQDIPTKTSVCKEVGQGRYQNLDKLLKPTSSLRDIKLNNNGEPIYTGQQTLELMTLNAECGVRIMPFTGVLLGTIEDIENIYTKYFKVR</sequence>
<dbReference type="RefSeq" id="WP_322777125.1">
    <property type="nucleotide sequence ID" value="NZ_JARJFB010000096.1"/>
</dbReference>
<comment type="caution">
    <text evidence="1">The sequence shown here is derived from an EMBL/GenBank/DDBJ whole genome shotgun (WGS) entry which is preliminary data.</text>
</comment>
<protein>
    <submittedName>
        <fullName evidence="1">Uncharacterized protein</fullName>
    </submittedName>
</protein>
<reference evidence="1 2" key="1">
    <citation type="submission" date="2023-03" db="EMBL/GenBank/DDBJ databases">
        <title>Host association and intracellularity evolved multiple times independently in the Rickettsiales.</title>
        <authorList>
            <person name="Castelli M."/>
            <person name="Nardi T."/>
            <person name="Gammuto L."/>
            <person name="Bellinzona G."/>
            <person name="Sabaneyeva E."/>
            <person name="Potekhin A."/>
            <person name="Serra V."/>
            <person name="Petroni G."/>
            <person name="Sassera D."/>
        </authorList>
    </citation>
    <scope>NUCLEOTIDE SEQUENCE [LARGE SCALE GENOMIC DNA]</scope>
    <source>
        <strain evidence="1 2">Sr 2-6</strain>
    </source>
</reference>
<proteinExistence type="predicted"/>
<accession>A0ABU5NDG0</accession>
<dbReference type="Proteomes" id="UP001291687">
    <property type="component" value="Unassembled WGS sequence"/>
</dbReference>
<gene>
    <name evidence="1" type="ORF">Megvenef_01195</name>
</gene>
<dbReference type="EMBL" id="JARJFB010000096">
    <property type="protein sequence ID" value="MEA0971222.1"/>
    <property type="molecule type" value="Genomic_DNA"/>
</dbReference>
<organism evidence="1 2">
    <name type="scientific">Candidatus Megaera venefica</name>
    <dbReference type="NCBI Taxonomy" id="2055910"/>
    <lineage>
        <taxon>Bacteria</taxon>
        <taxon>Pseudomonadati</taxon>
        <taxon>Pseudomonadota</taxon>
        <taxon>Alphaproteobacteria</taxon>
        <taxon>Rickettsiales</taxon>
        <taxon>Rickettsiaceae</taxon>
        <taxon>Candidatus Megaera</taxon>
    </lineage>
</organism>
<evidence type="ECO:0000313" key="1">
    <source>
        <dbReference type="EMBL" id="MEA0971222.1"/>
    </source>
</evidence>
<keyword evidence="2" id="KW-1185">Reference proteome</keyword>